<protein>
    <submittedName>
        <fullName evidence="1">Uncharacterized protein</fullName>
    </submittedName>
</protein>
<name>M2UQL8_COCH5</name>
<keyword evidence="2" id="KW-1185">Reference proteome</keyword>
<reference evidence="2" key="2">
    <citation type="journal article" date="2013" name="PLoS Genet.">
        <title>Comparative genome structure, secondary metabolite, and effector coding capacity across Cochliobolus pathogens.</title>
        <authorList>
            <person name="Condon B.J."/>
            <person name="Leng Y."/>
            <person name="Wu D."/>
            <person name="Bushley K.E."/>
            <person name="Ohm R.A."/>
            <person name="Otillar R."/>
            <person name="Martin J."/>
            <person name="Schackwitz W."/>
            <person name="Grimwood J."/>
            <person name="MohdZainudin N."/>
            <person name="Xue C."/>
            <person name="Wang R."/>
            <person name="Manning V.A."/>
            <person name="Dhillon B."/>
            <person name="Tu Z.J."/>
            <person name="Steffenson B.J."/>
            <person name="Salamov A."/>
            <person name="Sun H."/>
            <person name="Lowry S."/>
            <person name="LaButti K."/>
            <person name="Han J."/>
            <person name="Copeland A."/>
            <person name="Lindquist E."/>
            <person name="Barry K."/>
            <person name="Schmutz J."/>
            <person name="Baker S.E."/>
            <person name="Ciuffetti L.M."/>
            <person name="Grigoriev I.V."/>
            <person name="Zhong S."/>
            <person name="Turgeon B.G."/>
        </authorList>
    </citation>
    <scope>NUCLEOTIDE SEQUENCE [LARGE SCALE GENOMIC DNA]</scope>
    <source>
        <strain evidence="2">C5 / ATCC 48332 / race O</strain>
    </source>
</reference>
<accession>M2UQL8</accession>
<organism evidence="1 2">
    <name type="scientific">Cochliobolus heterostrophus (strain C5 / ATCC 48332 / race O)</name>
    <name type="common">Southern corn leaf blight fungus</name>
    <name type="synonym">Bipolaris maydis</name>
    <dbReference type="NCBI Taxonomy" id="701091"/>
    <lineage>
        <taxon>Eukaryota</taxon>
        <taxon>Fungi</taxon>
        <taxon>Dikarya</taxon>
        <taxon>Ascomycota</taxon>
        <taxon>Pezizomycotina</taxon>
        <taxon>Dothideomycetes</taxon>
        <taxon>Pleosporomycetidae</taxon>
        <taxon>Pleosporales</taxon>
        <taxon>Pleosporineae</taxon>
        <taxon>Pleosporaceae</taxon>
        <taxon>Bipolaris</taxon>
    </lineage>
</organism>
<evidence type="ECO:0000313" key="2">
    <source>
        <dbReference type="Proteomes" id="UP000016936"/>
    </source>
</evidence>
<gene>
    <name evidence="1" type="ORF">COCHEDRAFT_1019417</name>
</gene>
<sequence length="70" mass="7296">MVFQHGGGEPLVRRGIAANAKLSDSDPTIVLVEGPHREGRASCGEVLLAITGSLSFYSLEAFLALGRLGS</sequence>
<dbReference type="AlphaFoldDB" id="M2UQL8"/>
<proteinExistence type="predicted"/>
<dbReference type="HOGENOM" id="CLU_2757589_0_0_1"/>
<dbReference type="Proteomes" id="UP000016936">
    <property type="component" value="Unassembled WGS sequence"/>
</dbReference>
<dbReference type="EMBL" id="KB445570">
    <property type="protein sequence ID" value="EMD95861.1"/>
    <property type="molecule type" value="Genomic_DNA"/>
</dbReference>
<reference evidence="1 2" key="1">
    <citation type="journal article" date="2012" name="PLoS Pathog.">
        <title>Diverse lifestyles and strategies of plant pathogenesis encoded in the genomes of eighteen Dothideomycetes fungi.</title>
        <authorList>
            <person name="Ohm R.A."/>
            <person name="Feau N."/>
            <person name="Henrissat B."/>
            <person name="Schoch C.L."/>
            <person name="Horwitz B.A."/>
            <person name="Barry K.W."/>
            <person name="Condon B.J."/>
            <person name="Copeland A.C."/>
            <person name="Dhillon B."/>
            <person name="Glaser F."/>
            <person name="Hesse C.N."/>
            <person name="Kosti I."/>
            <person name="LaButti K."/>
            <person name="Lindquist E.A."/>
            <person name="Lucas S."/>
            <person name="Salamov A.A."/>
            <person name="Bradshaw R.E."/>
            <person name="Ciuffetti L."/>
            <person name="Hamelin R.C."/>
            <person name="Kema G.H.J."/>
            <person name="Lawrence C."/>
            <person name="Scott J.A."/>
            <person name="Spatafora J.W."/>
            <person name="Turgeon B.G."/>
            <person name="de Wit P.J.G.M."/>
            <person name="Zhong S."/>
            <person name="Goodwin S.B."/>
            <person name="Grigoriev I.V."/>
        </authorList>
    </citation>
    <scope>NUCLEOTIDE SEQUENCE [LARGE SCALE GENOMIC DNA]</scope>
    <source>
        <strain evidence="2">C5 / ATCC 48332 / race O</strain>
    </source>
</reference>
<evidence type="ECO:0000313" key="1">
    <source>
        <dbReference type="EMBL" id="EMD95861.1"/>
    </source>
</evidence>